<organism evidence="1">
    <name type="scientific">Rhizophora mucronata</name>
    <name type="common">Asiatic mangrove</name>
    <dbReference type="NCBI Taxonomy" id="61149"/>
    <lineage>
        <taxon>Eukaryota</taxon>
        <taxon>Viridiplantae</taxon>
        <taxon>Streptophyta</taxon>
        <taxon>Embryophyta</taxon>
        <taxon>Tracheophyta</taxon>
        <taxon>Spermatophyta</taxon>
        <taxon>Magnoliopsida</taxon>
        <taxon>eudicotyledons</taxon>
        <taxon>Gunneridae</taxon>
        <taxon>Pentapetalae</taxon>
        <taxon>rosids</taxon>
        <taxon>fabids</taxon>
        <taxon>Malpighiales</taxon>
        <taxon>Rhizophoraceae</taxon>
        <taxon>Rhizophora</taxon>
    </lineage>
</organism>
<evidence type="ECO:0000313" key="1">
    <source>
        <dbReference type="EMBL" id="MBX12025.1"/>
    </source>
</evidence>
<name>A0A2P2L257_RHIMU</name>
<sequence length="22" mass="2600">MSKNQCLEKLISKKQKSLKFDC</sequence>
<dbReference type="AlphaFoldDB" id="A0A2P2L257"/>
<accession>A0A2P2L257</accession>
<proteinExistence type="predicted"/>
<reference evidence="1" key="1">
    <citation type="submission" date="2018-02" db="EMBL/GenBank/DDBJ databases">
        <title>Rhizophora mucronata_Transcriptome.</title>
        <authorList>
            <person name="Meera S.P."/>
            <person name="Sreeshan A."/>
            <person name="Augustine A."/>
        </authorList>
    </citation>
    <scope>NUCLEOTIDE SEQUENCE</scope>
    <source>
        <tissue evidence="1">Leaf</tissue>
    </source>
</reference>
<protein>
    <submittedName>
        <fullName evidence="1">Uncharacterized protein</fullName>
    </submittedName>
</protein>
<dbReference type="EMBL" id="GGEC01031541">
    <property type="protein sequence ID" value="MBX12025.1"/>
    <property type="molecule type" value="Transcribed_RNA"/>
</dbReference>